<dbReference type="InterPro" id="IPR001940">
    <property type="entry name" value="Peptidase_S1C"/>
</dbReference>
<dbReference type="PROSITE" id="PS50106">
    <property type="entry name" value="PDZ"/>
    <property type="match status" value="1"/>
</dbReference>
<dbReference type="Gene3D" id="2.40.10.120">
    <property type="match status" value="1"/>
</dbReference>
<keyword evidence="3" id="KW-0378">Hydrolase</keyword>
<organism evidence="5">
    <name type="scientific">marine metagenome</name>
    <dbReference type="NCBI Taxonomy" id="408172"/>
    <lineage>
        <taxon>unclassified sequences</taxon>
        <taxon>metagenomes</taxon>
        <taxon>ecological metagenomes</taxon>
    </lineage>
</organism>
<dbReference type="AlphaFoldDB" id="A0A382AUC0"/>
<name>A0A382AUC0_9ZZZZ</name>
<dbReference type="InterPro" id="IPR001478">
    <property type="entry name" value="PDZ"/>
</dbReference>
<sequence>MHKHYLRFIICLTVSIPYADEISKSRETAITRAIEKVGPAVASINVEQHISSVSYDPFFGFMYPREIYPMKSSGSGVVISPDGFVMTNHHVIENADKVTVTLSGGDEYEAEIIGSDETSDLALIKLSGSDFPYAELANSDDLLIGEWVIALGNPFELFSISNKPSASVGIISATNMDFGMQKSGKVLQDMIQTDAAINPGNSGGPLVNAMGQVIGINTFIFTDYEHFRGSVGIGFAIPINSARRIAEELRMTGEIDRGYSTGLIVQSVTRSISRYLDIPFVKGVIIVEVNQGSPADMTGLEPGDVILSVNGEDVNKPSDIRTVILENDLRSGDKVTLQIFRNGNYKKVKMKLGKYRGSQN</sequence>
<dbReference type="EMBL" id="UINC01026683">
    <property type="protein sequence ID" value="SVB04567.1"/>
    <property type="molecule type" value="Genomic_DNA"/>
</dbReference>
<reference evidence="5" key="1">
    <citation type="submission" date="2018-05" db="EMBL/GenBank/DDBJ databases">
        <authorList>
            <person name="Lanie J.A."/>
            <person name="Ng W.-L."/>
            <person name="Kazmierczak K.M."/>
            <person name="Andrzejewski T.M."/>
            <person name="Davidsen T.M."/>
            <person name="Wayne K.J."/>
            <person name="Tettelin H."/>
            <person name="Glass J.I."/>
            <person name="Rusch D."/>
            <person name="Podicherti R."/>
            <person name="Tsui H.-C.T."/>
            <person name="Winkler M.E."/>
        </authorList>
    </citation>
    <scope>NUCLEOTIDE SEQUENCE</scope>
</reference>
<dbReference type="Pfam" id="PF13180">
    <property type="entry name" value="PDZ_2"/>
    <property type="match status" value="1"/>
</dbReference>
<dbReference type="Gene3D" id="2.30.42.10">
    <property type="match status" value="1"/>
</dbReference>
<evidence type="ECO:0000313" key="5">
    <source>
        <dbReference type="EMBL" id="SVB04567.1"/>
    </source>
</evidence>
<dbReference type="SMART" id="SM00228">
    <property type="entry name" value="PDZ"/>
    <property type="match status" value="1"/>
</dbReference>
<evidence type="ECO:0000259" key="4">
    <source>
        <dbReference type="PROSITE" id="PS50106"/>
    </source>
</evidence>
<keyword evidence="2" id="KW-0645">Protease</keyword>
<evidence type="ECO:0000256" key="3">
    <source>
        <dbReference type="ARBA" id="ARBA00022801"/>
    </source>
</evidence>
<dbReference type="GO" id="GO:0004252">
    <property type="term" value="F:serine-type endopeptidase activity"/>
    <property type="evidence" value="ECO:0007669"/>
    <property type="project" value="InterPro"/>
</dbReference>
<protein>
    <recommendedName>
        <fullName evidence="4">PDZ domain-containing protein</fullName>
    </recommendedName>
</protein>
<accession>A0A382AUC0</accession>
<dbReference type="SUPFAM" id="SSF50494">
    <property type="entry name" value="Trypsin-like serine proteases"/>
    <property type="match status" value="1"/>
</dbReference>
<dbReference type="Pfam" id="PF13365">
    <property type="entry name" value="Trypsin_2"/>
    <property type="match status" value="1"/>
</dbReference>
<comment type="similarity">
    <text evidence="1">Belongs to the peptidase S1C family.</text>
</comment>
<dbReference type="PANTHER" id="PTHR22939:SF129">
    <property type="entry name" value="SERINE PROTEASE HTRA2, MITOCHONDRIAL"/>
    <property type="match status" value="1"/>
</dbReference>
<dbReference type="GO" id="GO:0006508">
    <property type="term" value="P:proteolysis"/>
    <property type="evidence" value="ECO:0007669"/>
    <property type="project" value="UniProtKB-KW"/>
</dbReference>
<dbReference type="PRINTS" id="PR00834">
    <property type="entry name" value="PROTEASES2C"/>
</dbReference>
<evidence type="ECO:0000256" key="2">
    <source>
        <dbReference type="ARBA" id="ARBA00022670"/>
    </source>
</evidence>
<dbReference type="PANTHER" id="PTHR22939">
    <property type="entry name" value="SERINE PROTEASE FAMILY S1C HTRA-RELATED"/>
    <property type="match status" value="1"/>
</dbReference>
<feature type="domain" description="PDZ" evidence="4">
    <location>
        <begin position="256"/>
        <end position="314"/>
    </location>
</feature>
<evidence type="ECO:0000256" key="1">
    <source>
        <dbReference type="ARBA" id="ARBA00010541"/>
    </source>
</evidence>
<dbReference type="InterPro" id="IPR009003">
    <property type="entry name" value="Peptidase_S1_PA"/>
</dbReference>
<dbReference type="InterPro" id="IPR036034">
    <property type="entry name" value="PDZ_sf"/>
</dbReference>
<dbReference type="SUPFAM" id="SSF50156">
    <property type="entry name" value="PDZ domain-like"/>
    <property type="match status" value="1"/>
</dbReference>
<proteinExistence type="inferred from homology"/>
<gene>
    <name evidence="5" type="ORF">METZ01_LOCUS157421</name>
</gene>